<evidence type="ECO:0000313" key="1">
    <source>
        <dbReference type="EMBL" id="PRP78446.1"/>
    </source>
</evidence>
<comment type="caution">
    <text evidence="1">The sequence shown here is derived from an EMBL/GenBank/DDBJ whole genome shotgun (WGS) entry which is preliminary data.</text>
</comment>
<dbReference type="AlphaFoldDB" id="A0A2P6N3A7"/>
<proteinExistence type="predicted"/>
<name>A0A2P6N3A7_9EUKA</name>
<sequence>NQFRRGNIAGVRFYLRFDGCVGGGGLIGGPDGAPVIPDSPRPRHM</sequence>
<keyword evidence="2" id="KW-1185">Reference proteome</keyword>
<protein>
    <submittedName>
        <fullName evidence="1">Uncharacterized protein</fullName>
    </submittedName>
</protein>
<organism evidence="1 2">
    <name type="scientific">Planoprotostelium fungivorum</name>
    <dbReference type="NCBI Taxonomy" id="1890364"/>
    <lineage>
        <taxon>Eukaryota</taxon>
        <taxon>Amoebozoa</taxon>
        <taxon>Evosea</taxon>
        <taxon>Variosea</taxon>
        <taxon>Cavosteliida</taxon>
        <taxon>Cavosteliaceae</taxon>
        <taxon>Planoprotostelium</taxon>
    </lineage>
</organism>
<dbReference type="EMBL" id="MDYQ01000222">
    <property type="protein sequence ID" value="PRP78446.1"/>
    <property type="molecule type" value="Genomic_DNA"/>
</dbReference>
<dbReference type="InParanoid" id="A0A2P6N3A7"/>
<feature type="non-terminal residue" evidence="1">
    <location>
        <position position="1"/>
    </location>
</feature>
<reference evidence="1 2" key="1">
    <citation type="journal article" date="2018" name="Genome Biol. Evol.">
        <title>Multiple Roots of Fruiting Body Formation in Amoebozoa.</title>
        <authorList>
            <person name="Hillmann F."/>
            <person name="Forbes G."/>
            <person name="Novohradska S."/>
            <person name="Ferling I."/>
            <person name="Riege K."/>
            <person name="Groth M."/>
            <person name="Westermann M."/>
            <person name="Marz M."/>
            <person name="Spaller T."/>
            <person name="Winckler T."/>
            <person name="Schaap P."/>
            <person name="Glockner G."/>
        </authorList>
    </citation>
    <scope>NUCLEOTIDE SEQUENCE [LARGE SCALE GENOMIC DNA]</scope>
    <source>
        <strain evidence="1 2">Jena</strain>
    </source>
</reference>
<dbReference type="Proteomes" id="UP000241769">
    <property type="component" value="Unassembled WGS sequence"/>
</dbReference>
<evidence type="ECO:0000313" key="2">
    <source>
        <dbReference type="Proteomes" id="UP000241769"/>
    </source>
</evidence>
<gene>
    <name evidence="1" type="ORF">PROFUN_13679</name>
</gene>
<accession>A0A2P6N3A7</accession>